<accession>A0ABN6KZF4</accession>
<evidence type="ECO:0000313" key="3">
    <source>
        <dbReference type="EMBL" id="BDB54797.1"/>
    </source>
</evidence>
<proteinExistence type="predicted"/>
<protein>
    <recommendedName>
        <fullName evidence="2">Putative auto-transporter adhesin head GIN domain-containing protein</fullName>
    </recommendedName>
</protein>
<dbReference type="Proteomes" id="UP001319867">
    <property type="component" value="Chromosome"/>
</dbReference>
<dbReference type="Gene3D" id="2.160.20.120">
    <property type="match status" value="1"/>
</dbReference>
<evidence type="ECO:0000256" key="1">
    <source>
        <dbReference type="SAM" id="SignalP"/>
    </source>
</evidence>
<name>A0ABN6KZF4_9FLAO</name>
<reference evidence="3 4" key="1">
    <citation type="journal article" date="2022" name="Int. J. Syst. Evol. Microbiol.">
        <title>Flavobacterium ammonificans sp. nov. and Flavobacterium ammoniigenes sp. nov., ammonifying bacteria isolated from surface river water.</title>
        <authorList>
            <person name="Watanabe K."/>
            <person name="Kitamura T."/>
            <person name="Ogata Y."/>
            <person name="Shindo C."/>
            <person name="Suda W."/>
        </authorList>
    </citation>
    <scope>NUCLEOTIDE SEQUENCE [LARGE SCALE GENOMIC DNA]</scope>
    <source>
        <strain evidence="3 4">GENT5</strain>
    </source>
</reference>
<dbReference type="Pfam" id="PF10988">
    <property type="entry name" value="DUF2807"/>
    <property type="match status" value="1"/>
</dbReference>
<dbReference type="EMBL" id="AP025184">
    <property type="protein sequence ID" value="BDB54797.1"/>
    <property type="molecule type" value="Genomic_DNA"/>
</dbReference>
<feature type="domain" description="Putative auto-transporter adhesin head GIN" evidence="2">
    <location>
        <begin position="43"/>
        <end position="181"/>
    </location>
</feature>
<feature type="signal peptide" evidence="1">
    <location>
        <begin position="1"/>
        <end position="21"/>
    </location>
</feature>
<keyword evidence="4" id="KW-1185">Reference proteome</keyword>
<reference evidence="3 4" key="2">
    <citation type="journal article" date="2022" name="Microorganisms">
        <title>Complete Genome Sequences of Two Flavobacterium ammonificans Strains and a Flavobacterium ammoniigenes Strain of Ammonifying Bacterioplankton Isolated from Surface River Water.</title>
        <authorList>
            <person name="Suda W."/>
            <person name="Ogata Y."/>
            <person name="Shindo C."/>
            <person name="Watanabe K."/>
        </authorList>
    </citation>
    <scope>NUCLEOTIDE SEQUENCE [LARGE SCALE GENOMIC DNA]</scope>
    <source>
        <strain evidence="3 4">GENT5</strain>
    </source>
</reference>
<evidence type="ECO:0000313" key="4">
    <source>
        <dbReference type="Proteomes" id="UP001319867"/>
    </source>
</evidence>
<keyword evidence="1" id="KW-0732">Signal</keyword>
<gene>
    <name evidence="3" type="ORF">GENT5_11020</name>
</gene>
<sequence>MKLKLFLTIIVLCVFSCLLQAQKTEKIRGSKLVTSSSKEIKSFTAIEVEDNIEIHLEKGAKNQINIEADDNLHEIISTKVQDKILIVSTTKEIQGFKKLSIKVTYTNDLNLVTAKDESVINAIHEIILDTITFKSLDKSKLFLNVNAGNFNLQADDKSKIELNLKSETSFIELSKNSSLKALINSAELKCDLYQKATATIEGDSDNSIIRIDNLAELNASKFNSKTSDLTIEGKANCSLLVENNLILDANDNTEINVYGNPKIEIRKFSGEAKLLKKLPLKK</sequence>
<evidence type="ECO:0000259" key="2">
    <source>
        <dbReference type="Pfam" id="PF10988"/>
    </source>
</evidence>
<dbReference type="RefSeq" id="WP_229316198.1">
    <property type="nucleotide sequence ID" value="NZ_AP025184.1"/>
</dbReference>
<dbReference type="InterPro" id="IPR021255">
    <property type="entry name" value="DUF2807"/>
</dbReference>
<feature type="chain" id="PRO_5045038088" description="Putative auto-transporter adhesin head GIN domain-containing protein" evidence="1">
    <location>
        <begin position="22"/>
        <end position="282"/>
    </location>
</feature>
<organism evidence="3 4">
    <name type="scientific">Flavobacterium ammoniigenes</name>
    <dbReference type="NCBI Taxonomy" id="1751095"/>
    <lineage>
        <taxon>Bacteria</taxon>
        <taxon>Pseudomonadati</taxon>
        <taxon>Bacteroidota</taxon>
        <taxon>Flavobacteriia</taxon>
        <taxon>Flavobacteriales</taxon>
        <taxon>Flavobacteriaceae</taxon>
        <taxon>Flavobacterium</taxon>
    </lineage>
</organism>